<dbReference type="NCBIfam" id="TIGR00177">
    <property type="entry name" value="molyb_syn"/>
    <property type="match status" value="1"/>
</dbReference>
<evidence type="ECO:0000259" key="3">
    <source>
        <dbReference type="SMART" id="SM00852"/>
    </source>
</evidence>
<dbReference type="Proteomes" id="UP001651880">
    <property type="component" value="Unassembled WGS sequence"/>
</dbReference>
<evidence type="ECO:0000256" key="2">
    <source>
        <dbReference type="ARBA" id="ARBA00023150"/>
    </source>
</evidence>
<comment type="caution">
    <text evidence="4">The sequence shown here is derived from an EMBL/GenBank/DDBJ whole genome shotgun (WGS) entry which is preliminary data.</text>
</comment>
<dbReference type="SMART" id="SM00852">
    <property type="entry name" value="MoCF_biosynth"/>
    <property type="match status" value="1"/>
</dbReference>
<protein>
    <submittedName>
        <fullName evidence="4">MogA/MoaB family molybdenum cofactor biosynthesis protein</fullName>
    </submittedName>
</protein>
<dbReference type="CDD" id="cd00886">
    <property type="entry name" value="MogA_MoaB"/>
    <property type="match status" value="1"/>
</dbReference>
<comment type="pathway">
    <text evidence="1">Cofactor biosynthesis; molybdopterin biosynthesis.</text>
</comment>
<evidence type="ECO:0000313" key="4">
    <source>
        <dbReference type="EMBL" id="MCQ1528688.1"/>
    </source>
</evidence>
<organism evidence="4 5">
    <name type="scientific">Lutispora saccharofermentans</name>
    <dbReference type="NCBI Taxonomy" id="3024236"/>
    <lineage>
        <taxon>Bacteria</taxon>
        <taxon>Bacillati</taxon>
        <taxon>Bacillota</taxon>
        <taxon>Clostridia</taxon>
        <taxon>Lutisporales</taxon>
        <taxon>Lutisporaceae</taxon>
        <taxon>Lutispora</taxon>
    </lineage>
</organism>
<reference evidence="4 5" key="1">
    <citation type="submission" date="2021-10" db="EMBL/GenBank/DDBJ databases">
        <title>Lutispora strain m25 sp. nov., a thermophilic, non-spore-forming bacterium isolated from a lab-scale methanogenic bioreactor digesting anaerobic sludge.</title>
        <authorList>
            <person name="El Houari A."/>
            <person name="Mcdonald J."/>
        </authorList>
    </citation>
    <scope>NUCLEOTIDE SEQUENCE [LARGE SCALE GENOMIC DNA]</scope>
    <source>
        <strain evidence="5">m25</strain>
    </source>
</reference>
<dbReference type="EMBL" id="JAJEKE010000002">
    <property type="protein sequence ID" value="MCQ1528688.1"/>
    <property type="molecule type" value="Genomic_DNA"/>
</dbReference>
<dbReference type="Pfam" id="PF00994">
    <property type="entry name" value="MoCF_biosynth"/>
    <property type="match status" value="1"/>
</dbReference>
<feature type="domain" description="MoaB/Mog" evidence="3">
    <location>
        <begin position="10"/>
        <end position="154"/>
    </location>
</feature>
<keyword evidence="5" id="KW-1185">Reference proteome</keyword>
<dbReference type="InterPro" id="IPR036425">
    <property type="entry name" value="MoaB/Mog-like_dom_sf"/>
</dbReference>
<dbReference type="Gene3D" id="3.40.980.10">
    <property type="entry name" value="MoaB/Mog-like domain"/>
    <property type="match status" value="1"/>
</dbReference>
<dbReference type="PANTHER" id="PTHR43764">
    <property type="entry name" value="MOLYBDENUM COFACTOR BIOSYNTHESIS"/>
    <property type="match status" value="1"/>
</dbReference>
<proteinExistence type="predicted"/>
<dbReference type="SUPFAM" id="SSF53218">
    <property type="entry name" value="Molybdenum cofactor biosynthesis proteins"/>
    <property type="match status" value="1"/>
</dbReference>
<dbReference type="InterPro" id="IPR001453">
    <property type="entry name" value="MoaB/Mog_dom"/>
</dbReference>
<sequence length="169" mass="18387">MNKDFAFTFGIITVSDKGSRGERKDESGPAAEELLKPMGGIMKKYMIVPDEREDIKKAIKEMADSLNIDMILTSGGTGFSPRDVTPEATLEMIERIVPGIPEAMRAESLKATPKAMLSRAMAGIRGRSLIINLPGSPKGVRECLSVVIPVLRHGIETLRGETSECAERN</sequence>
<dbReference type="RefSeq" id="WP_255226204.1">
    <property type="nucleotide sequence ID" value="NZ_JAJEKE010000002.1"/>
</dbReference>
<evidence type="ECO:0000313" key="5">
    <source>
        <dbReference type="Proteomes" id="UP001651880"/>
    </source>
</evidence>
<evidence type="ECO:0000256" key="1">
    <source>
        <dbReference type="ARBA" id="ARBA00005046"/>
    </source>
</evidence>
<dbReference type="PANTHER" id="PTHR43764:SF1">
    <property type="entry name" value="MOLYBDOPTERIN MOLYBDOTRANSFERASE"/>
    <property type="match status" value="1"/>
</dbReference>
<keyword evidence="2" id="KW-0501">Molybdenum cofactor biosynthesis</keyword>
<gene>
    <name evidence="4" type="ORF">LJD61_03900</name>
</gene>
<accession>A0ABT1NBP5</accession>
<name>A0ABT1NBP5_9FIRM</name>
<dbReference type="InterPro" id="IPR051920">
    <property type="entry name" value="MPT_Adenylyltrnsfr/MoaC-Rel"/>
</dbReference>